<dbReference type="EMBL" id="JARJLG010000076">
    <property type="protein sequence ID" value="KAJ7751918.1"/>
    <property type="molecule type" value="Genomic_DNA"/>
</dbReference>
<comment type="caution">
    <text evidence="2">The sequence shown here is derived from an EMBL/GenBank/DDBJ whole genome shotgun (WGS) entry which is preliminary data.</text>
</comment>
<proteinExistence type="predicted"/>
<accession>A0AAD7IYB8</accession>
<evidence type="ECO:0000259" key="1">
    <source>
        <dbReference type="Pfam" id="PF01266"/>
    </source>
</evidence>
<name>A0AAD7IYB8_9AGAR</name>
<dbReference type="InterPro" id="IPR036188">
    <property type="entry name" value="FAD/NAD-bd_sf"/>
</dbReference>
<dbReference type="PANTHER" id="PTHR13847">
    <property type="entry name" value="SARCOSINE DEHYDROGENASE-RELATED"/>
    <property type="match status" value="1"/>
</dbReference>
<feature type="domain" description="FAD dependent oxidoreductase" evidence="1">
    <location>
        <begin position="65"/>
        <end position="521"/>
    </location>
</feature>
<dbReference type="AlphaFoldDB" id="A0AAD7IYB8"/>
<dbReference type="GO" id="GO:0005737">
    <property type="term" value="C:cytoplasm"/>
    <property type="evidence" value="ECO:0007669"/>
    <property type="project" value="TreeGrafter"/>
</dbReference>
<gene>
    <name evidence="2" type="ORF">DFH07DRAFT_921929</name>
</gene>
<dbReference type="SUPFAM" id="SSF51905">
    <property type="entry name" value="FAD/NAD(P)-binding domain"/>
    <property type="match status" value="1"/>
</dbReference>
<dbReference type="Gene3D" id="3.30.9.10">
    <property type="entry name" value="D-Amino Acid Oxidase, subunit A, domain 2"/>
    <property type="match status" value="1"/>
</dbReference>
<evidence type="ECO:0000313" key="2">
    <source>
        <dbReference type="EMBL" id="KAJ7751918.1"/>
    </source>
</evidence>
<dbReference type="Pfam" id="PF01266">
    <property type="entry name" value="DAO"/>
    <property type="match status" value="1"/>
</dbReference>
<evidence type="ECO:0000313" key="3">
    <source>
        <dbReference type="Proteomes" id="UP001215280"/>
    </source>
</evidence>
<sequence>MGTVVSRVQLIYQTFKSISDSFYALSDRISRDPGLPVPNPSRSYWCFPPSPLDSLGDRALPEYADVVIIGSGIAGTAVARTLLDRHASPETKGTALRVVMLEARDVCSGATGRNGGHVSPNTYQDYSLLERKYGTSAAQAIIRFRLAHLPALLEVAEEEGLLEDSQARTVEQFDVYLQDPVFREAREALRVYVDALPEQREKHTTQEDEAAFKDLQLSEYVTGCISQPGGALHPYRLVTGILSRLVSAYPSFHLLTHMPCTAISTDANSYVVSTPKGTIRATHVVHAANAWTGHLLPGMRRKIVPVRVHMSAQRPGRGLLPPGQGWAGNRAFVFYPGSAPHAFDYLTQQPVPSSAIDDRTVADGSGAAYPAPAGELMFGGGASLGGHAEGALLENIGIVDDTQNDFVVAAYLGGALERYFAPGWGADASADTNDIEKTKTDGEEARWGEGRMTAAWCGIMGLSADGQPWVGRVPYAVSQRSEPTSLITETQTQTVQGGEWIAAGFTGEGMTHAWLCGVALAGMIRGESSSSAHSREKELREMRDGDAALPSQFVITERRWDEADFENFLAEVGA</sequence>
<keyword evidence="3" id="KW-1185">Reference proteome</keyword>
<dbReference type="Proteomes" id="UP001215280">
    <property type="component" value="Unassembled WGS sequence"/>
</dbReference>
<dbReference type="PANTHER" id="PTHR13847:SF213">
    <property type="entry name" value="DEPENDENT OXIDOREDUCTASE, PUTATIVE-RELATED"/>
    <property type="match status" value="1"/>
</dbReference>
<reference evidence="2" key="1">
    <citation type="submission" date="2023-03" db="EMBL/GenBank/DDBJ databases">
        <title>Massive genome expansion in bonnet fungi (Mycena s.s.) driven by repeated elements and novel gene families across ecological guilds.</title>
        <authorList>
            <consortium name="Lawrence Berkeley National Laboratory"/>
            <person name="Harder C.B."/>
            <person name="Miyauchi S."/>
            <person name="Viragh M."/>
            <person name="Kuo A."/>
            <person name="Thoen E."/>
            <person name="Andreopoulos B."/>
            <person name="Lu D."/>
            <person name="Skrede I."/>
            <person name="Drula E."/>
            <person name="Henrissat B."/>
            <person name="Morin E."/>
            <person name="Kohler A."/>
            <person name="Barry K."/>
            <person name="LaButti K."/>
            <person name="Morin E."/>
            <person name="Salamov A."/>
            <person name="Lipzen A."/>
            <person name="Mereny Z."/>
            <person name="Hegedus B."/>
            <person name="Baldrian P."/>
            <person name="Stursova M."/>
            <person name="Weitz H."/>
            <person name="Taylor A."/>
            <person name="Grigoriev I.V."/>
            <person name="Nagy L.G."/>
            <person name="Martin F."/>
            <person name="Kauserud H."/>
        </authorList>
    </citation>
    <scope>NUCLEOTIDE SEQUENCE</scope>
    <source>
        <strain evidence="2">CBHHK188m</strain>
    </source>
</reference>
<organism evidence="2 3">
    <name type="scientific">Mycena maculata</name>
    <dbReference type="NCBI Taxonomy" id="230809"/>
    <lineage>
        <taxon>Eukaryota</taxon>
        <taxon>Fungi</taxon>
        <taxon>Dikarya</taxon>
        <taxon>Basidiomycota</taxon>
        <taxon>Agaricomycotina</taxon>
        <taxon>Agaricomycetes</taxon>
        <taxon>Agaricomycetidae</taxon>
        <taxon>Agaricales</taxon>
        <taxon>Marasmiineae</taxon>
        <taxon>Mycenaceae</taxon>
        <taxon>Mycena</taxon>
    </lineage>
</organism>
<protein>
    <submittedName>
        <fullName evidence="2">Nucleotide-binding domain-containing protein</fullName>
    </submittedName>
</protein>
<dbReference type="Gene3D" id="3.50.50.60">
    <property type="entry name" value="FAD/NAD(P)-binding domain"/>
    <property type="match status" value="1"/>
</dbReference>
<dbReference type="InterPro" id="IPR006076">
    <property type="entry name" value="FAD-dep_OxRdtase"/>
</dbReference>